<sequence>MKKLLLSTFIILVFYACAEKKESALVGTWQLSEVLVDPGNGQGSFQKANQNKVITFLADGTLKSTTSYCQMSKDATIGTAGSYSMNNSKLMITCDTTESSINFELKDGALILDYPIQCIEACKEKYVRVK</sequence>
<dbReference type="EMBL" id="VNHU01000001">
    <property type="protein sequence ID" value="TYP76962.1"/>
    <property type="molecule type" value="Genomic_DNA"/>
</dbReference>
<reference evidence="3 4" key="1">
    <citation type="submission" date="2019-07" db="EMBL/GenBank/DDBJ databases">
        <title>Genomic Encyclopedia of Archaeal and Bacterial Type Strains, Phase II (KMG-II): from individual species to whole genera.</title>
        <authorList>
            <person name="Goeker M."/>
        </authorList>
    </citation>
    <scope>NUCLEOTIDE SEQUENCE [LARGE SCALE GENOMIC DNA]</scope>
    <source>
        <strain evidence="3 4">DSM 17527</strain>
    </source>
</reference>
<keyword evidence="4" id="KW-1185">Reference proteome</keyword>
<accession>A0A5S5CEM8</accession>
<feature type="signal peptide" evidence="1">
    <location>
        <begin position="1"/>
        <end position="18"/>
    </location>
</feature>
<protein>
    <submittedName>
        <fullName evidence="3">Lipocalin-like protein</fullName>
    </submittedName>
</protein>
<evidence type="ECO:0000259" key="2">
    <source>
        <dbReference type="Pfam" id="PF13648"/>
    </source>
</evidence>
<feature type="chain" id="PRO_5024352613" evidence="1">
    <location>
        <begin position="19"/>
        <end position="130"/>
    </location>
</feature>
<dbReference type="RefSeq" id="WP_148780994.1">
    <property type="nucleotide sequence ID" value="NZ_VNHU01000001.1"/>
</dbReference>
<name>A0A5S5CEM8_9FLAO</name>
<organism evidence="3 4">
    <name type="scientific">Aquimarina intermedia</name>
    <dbReference type="NCBI Taxonomy" id="350814"/>
    <lineage>
        <taxon>Bacteria</taxon>
        <taxon>Pseudomonadati</taxon>
        <taxon>Bacteroidota</taxon>
        <taxon>Flavobacteriia</taxon>
        <taxon>Flavobacteriales</taxon>
        <taxon>Flavobacteriaceae</taxon>
        <taxon>Aquimarina</taxon>
    </lineage>
</organism>
<evidence type="ECO:0000256" key="1">
    <source>
        <dbReference type="SAM" id="SignalP"/>
    </source>
</evidence>
<proteinExistence type="predicted"/>
<evidence type="ECO:0000313" key="4">
    <source>
        <dbReference type="Proteomes" id="UP000324376"/>
    </source>
</evidence>
<gene>
    <name evidence="3" type="ORF">BD809_101108</name>
</gene>
<dbReference type="InterPro" id="IPR024311">
    <property type="entry name" value="Lipocalin-like"/>
</dbReference>
<dbReference type="AlphaFoldDB" id="A0A5S5CEM8"/>
<dbReference type="Pfam" id="PF13648">
    <property type="entry name" value="Lipocalin_4"/>
    <property type="match status" value="1"/>
</dbReference>
<comment type="caution">
    <text evidence="3">The sequence shown here is derived from an EMBL/GenBank/DDBJ whole genome shotgun (WGS) entry which is preliminary data.</text>
</comment>
<dbReference type="OrthoDB" id="955522at2"/>
<feature type="domain" description="Lipocalin-like" evidence="2">
    <location>
        <begin position="25"/>
        <end position="111"/>
    </location>
</feature>
<dbReference type="PROSITE" id="PS51257">
    <property type="entry name" value="PROKAR_LIPOPROTEIN"/>
    <property type="match status" value="1"/>
</dbReference>
<keyword evidence="1" id="KW-0732">Signal</keyword>
<evidence type="ECO:0000313" key="3">
    <source>
        <dbReference type="EMBL" id="TYP76962.1"/>
    </source>
</evidence>
<dbReference type="Proteomes" id="UP000324376">
    <property type="component" value="Unassembled WGS sequence"/>
</dbReference>